<reference evidence="1" key="1">
    <citation type="submission" date="2021-01" db="EMBL/GenBank/DDBJ databases">
        <authorList>
            <consortium name="Genoscope - CEA"/>
            <person name="William W."/>
        </authorList>
    </citation>
    <scope>NUCLEOTIDE SEQUENCE</scope>
</reference>
<dbReference type="AlphaFoldDB" id="A0A816I234"/>
<proteinExistence type="predicted"/>
<protein>
    <submittedName>
        <fullName evidence="1">(rape) hypothetical protein</fullName>
    </submittedName>
</protein>
<name>A0A816I234_BRANA</name>
<organism evidence="1">
    <name type="scientific">Brassica napus</name>
    <name type="common">Rape</name>
    <dbReference type="NCBI Taxonomy" id="3708"/>
    <lineage>
        <taxon>Eukaryota</taxon>
        <taxon>Viridiplantae</taxon>
        <taxon>Streptophyta</taxon>
        <taxon>Embryophyta</taxon>
        <taxon>Tracheophyta</taxon>
        <taxon>Spermatophyta</taxon>
        <taxon>Magnoliopsida</taxon>
        <taxon>eudicotyledons</taxon>
        <taxon>Gunneridae</taxon>
        <taxon>Pentapetalae</taxon>
        <taxon>rosids</taxon>
        <taxon>malvids</taxon>
        <taxon>Brassicales</taxon>
        <taxon>Brassicaceae</taxon>
        <taxon>Brassiceae</taxon>
        <taxon>Brassica</taxon>
    </lineage>
</organism>
<accession>A0A816I234</accession>
<dbReference type="EMBL" id="HG994367">
    <property type="protein sequence ID" value="CAF1699094.1"/>
    <property type="molecule type" value="Genomic_DNA"/>
</dbReference>
<evidence type="ECO:0000313" key="1">
    <source>
        <dbReference type="EMBL" id="CAF1699094.1"/>
    </source>
</evidence>
<sequence length="50" mass="5586">MKINAQSQTCFDYCKESKIGTRATLHRTNPPFASILALLNLATKSAKRFV</sequence>
<gene>
    <name evidence="1" type="ORF">DARMORV10_C03P17230.1</name>
</gene>
<dbReference type="Proteomes" id="UP001295469">
    <property type="component" value="Chromosome C03"/>
</dbReference>